<feature type="binding site" evidence="9">
    <location>
        <position position="111"/>
    </location>
    <ligand>
        <name>NADPH</name>
        <dbReference type="ChEBI" id="CHEBI:57783"/>
    </ligand>
</feature>
<dbReference type="NCBIfam" id="NF000942">
    <property type="entry name" value="PRK00094.1-4"/>
    <property type="match status" value="1"/>
</dbReference>
<keyword evidence="7 9" id="KW-0594">Phospholipid biosynthesis</keyword>
<feature type="binding site" evidence="9">
    <location>
        <position position="146"/>
    </location>
    <ligand>
        <name>NADPH</name>
        <dbReference type="ChEBI" id="CHEBI:57783"/>
    </ligand>
</feature>
<dbReference type="STRING" id="1619046.US42_C0001G0091"/>
<dbReference type="SUPFAM" id="SSF51735">
    <property type="entry name" value="NAD(P)-binding Rossmann-fold domains"/>
    <property type="match status" value="1"/>
</dbReference>
<dbReference type="PRINTS" id="PR00077">
    <property type="entry name" value="GPDHDRGNASE"/>
</dbReference>
<evidence type="ECO:0000256" key="2">
    <source>
        <dbReference type="ARBA" id="ARBA00022516"/>
    </source>
</evidence>
<comment type="similarity">
    <text evidence="1 9 13">Belongs to the NAD-dependent glycerol-3-phosphate dehydrogenase family.</text>
</comment>
<comment type="pathway">
    <text evidence="9">Membrane lipid metabolism; glycerophospholipid metabolism.</text>
</comment>
<reference evidence="17 18" key="1">
    <citation type="journal article" date="2015" name="Nature">
        <title>rRNA introns, odd ribosomes, and small enigmatic genomes across a large radiation of phyla.</title>
        <authorList>
            <person name="Brown C.T."/>
            <person name="Hug L.A."/>
            <person name="Thomas B.C."/>
            <person name="Sharon I."/>
            <person name="Castelle C.J."/>
            <person name="Singh A."/>
            <person name="Wilkins M.J."/>
            <person name="Williams K.H."/>
            <person name="Banfield J.F."/>
        </authorList>
    </citation>
    <scope>NUCLEOTIDE SEQUENCE [LARGE SCALE GENOMIC DNA]</scope>
</reference>
<keyword evidence="9" id="KW-0963">Cytoplasm</keyword>
<dbReference type="GO" id="GO:0141153">
    <property type="term" value="F:glycerol-3-phosphate dehydrogenase (NADP+) activity"/>
    <property type="evidence" value="ECO:0007669"/>
    <property type="project" value="RHEA"/>
</dbReference>
<feature type="binding site" evidence="11">
    <location>
        <position position="111"/>
    </location>
    <ligand>
        <name>substrate</name>
    </ligand>
</feature>
<dbReference type="Pfam" id="PF01210">
    <property type="entry name" value="NAD_Gly3P_dh_N"/>
    <property type="match status" value="1"/>
</dbReference>
<dbReference type="GO" id="GO:0141152">
    <property type="term" value="F:glycerol-3-phosphate dehydrogenase (NAD+) activity"/>
    <property type="evidence" value="ECO:0007669"/>
    <property type="project" value="RHEA"/>
</dbReference>
<accession>A0A0G0GPZ2</accession>
<dbReference type="FunFam" id="3.40.50.720:FF:000019">
    <property type="entry name" value="Glycerol-3-phosphate dehydrogenase [NAD(P)+]"/>
    <property type="match status" value="1"/>
</dbReference>
<dbReference type="Gene3D" id="3.40.50.720">
    <property type="entry name" value="NAD(P)-binding Rossmann-like Domain"/>
    <property type="match status" value="1"/>
</dbReference>
<feature type="binding site" evidence="9">
    <location>
        <position position="262"/>
    </location>
    <ligand>
        <name>sn-glycerol 3-phosphate</name>
        <dbReference type="ChEBI" id="CHEBI:57597"/>
    </ligand>
</feature>
<gene>
    <name evidence="9" type="primary">gpsA</name>
    <name evidence="17" type="ORF">US42_C0001G0091</name>
</gene>
<keyword evidence="4 9" id="KW-0560">Oxidoreductase</keyword>
<dbReference type="GO" id="GO:0046167">
    <property type="term" value="P:glycerol-3-phosphate biosynthetic process"/>
    <property type="evidence" value="ECO:0007669"/>
    <property type="project" value="UniProtKB-UniRule"/>
</dbReference>
<feature type="binding site" evidence="9">
    <location>
        <position position="111"/>
    </location>
    <ligand>
        <name>sn-glycerol 3-phosphate</name>
        <dbReference type="ChEBI" id="CHEBI:57597"/>
    </ligand>
</feature>
<feature type="binding site" evidence="9">
    <location>
        <position position="261"/>
    </location>
    <ligand>
        <name>sn-glycerol 3-phosphate</name>
        <dbReference type="ChEBI" id="CHEBI:57597"/>
    </ligand>
</feature>
<feature type="binding site" evidence="9">
    <location>
        <position position="287"/>
    </location>
    <ligand>
        <name>NADPH</name>
        <dbReference type="ChEBI" id="CHEBI:57783"/>
    </ligand>
</feature>
<comment type="catalytic activity">
    <reaction evidence="9">
        <text>sn-glycerol 3-phosphate + NAD(+) = dihydroxyacetone phosphate + NADH + H(+)</text>
        <dbReference type="Rhea" id="RHEA:11092"/>
        <dbReference type="ChEBI" id="CHEBI:15378"/>
        <dbReference type="ChEBI" id="CHEBI:57540"/>
        <dbReference type="ChEBI" id="CHEBI:57597"/>
        <dbReference type="ChEBI" id="CHEBI:57642"/>
        <dbReference type="ChEBI" id="CHEBI:57945"/>
        <dbReference type="EC" id="1.1.1.94"/>
    </reaction>
</comment>
<dbReference type="InterPro" id="IPR006109">
    <property type="entry name" value="G3P_DH_NAD-dep_C"/>
</dbReference>
<feature type="binding site" evidence="9">
    <location>
        <position position="54"/>
    </location>
    <ligand>
        <name>NADPH</name>
        <dbReference type="ChEBI" id="CHEBI:57783"/>
    </ligand>
</feature>
<evidence type="ECO:0000256" key="9">
    <source>
        <dbReference type="HAMAP-Rule" id="MF_00394"/>
    </source>
</evidence>
<dbReference type="NCBIfam" id="NF000940">
    <property type="entry name" value="PRK00094.1-2"/>
    <property type="match status" value="1"/>
</dbReference>
<dbReference type="InterPro" id="IPR011128">
    <property type="entry name" value="G3P_DH_NAD-dep_N"/>
</dbReference>
<feature type="domain" description="Glycerol-3-phosphate dehydrogenase NAD-dependent C-terminal" evidence="16">
    <location>
        <begin position="186"/>
        <end position="326"/>
    </location>
</feature>
<dbReference type="EMBL" id="LBSX01000001">
    <property type="protein sequence ID" value="KKQ28240.1"/>
    <property type="molecule type" value="Genomic_DNA"/>
</dbReference>
<evidence type="ECO:0000256" key="6">
    <source>
        <dbReference type="ARBA" id="ARBA00023098"/>
    </source>
</evidence>
<evidence type="ECO:0000256" key="3">
    <source>
        <dbReference type="ARBA" id="ARBA00022857"/>
    </source>
</evidence>
<dbReference type="InterPro" id="IPR013328">
    <property type="entry name" value="6PGD_dom2"/>
</dbReference>
<name>A0A0G0GPZ2_9BACT</name>
<dbReference type="SUPFAM" id="SSF48179">
    <property type="entry name" value="6-phosphogluconate dehydrogenase C-terminal domain-like"/>
    <property type="match status" value="1"/>
</dbReference>
<dbReference type="PANTHER" id="PTHR11728">
    <property type="entry name" value="GLYCEROL-3-PHOSPHATE DEHYDROGENASE"/>
    <property type="match status" value="1"/>
</dbReference>
<dbReference type="GO" id="GO:0008654">
    <property type="term" value="P:phospholipid biosynthetic process"/>
    <property type="evidence" value="ECO:0007669"/>
    <property type="project" value="UniProtKB-KW"/>
</dbReference>
<keyword evidence="3 9" id="KW-0521">NADP</keyword>
<dbReference type="Pfam" id="PF07479">
    <property type="entry name" value="NAD_Gly3P_dh_C"/>
    <property type="match status" value="1"/>
</dbReference>
<dbReference type="EC" id="1.1.1.94" evidence="9"/>
<comment type="function">
    <text evidence="9">Catalyzes the reduction of the glycolytic intermediate dihydroxyacetone phosphate (DHAP) to sn-glycerol 3-phosphate (G3P), the key precursor for phospholipid synthesis.</text>
</comment>
<dbReference type="GO" id="GO:0051287">
    <property type="term" value="F:NAD binding"/>
    <property type="evidence" value="ECO:0007669"/>
    <property type="project" value="InterPro"/>
</dbReference>
<dbReference type="InterPro" id="IPR036291">
    <property type="entry name" value="NAD(P)-bd_dom_sf"/>
</dbReference>
<keyword evidence="5 9" id="KW-0520">NAD</keyword>
<comment type="subcellular location">
    <subcellularLocation>
        <location evidence="9">Cytoplasm</location>
    </subcellularLocation>
</comment>
<feature type="domain" description="Glycerol-3-phosphate dehydrogenase NAD-dependent N-terminal" evidence="15">
    <location>
        <begin position="7"/>
        <end position="165"/>
    </location>
</feature>
<evidence type="ECO:0000313" key="18">
    <source>
        <dbReference type="Proteomes" id="UP000034849"/>
    </source>
</evidence>
<dbReference type="UniPathway" id="UPA00940"/>
<dbReference type="Gene3D" id="1.10.1040.10">
    <property type="entry name" value="N-(1-d-carboxylethyl)-l-norvaline Dehydrogenase, domain 2"/>
    <property type="match status" value="1"/>
</dbReference>
<keyword evidence="9" id="KW-0547">Nucleotide-binding</keyword>
<evidence type="ECO:0000256" key="1">
    <source>
        <dbReference type="ARBA" id="ARBA00011009"/>
    </source>
</evidence>
<evidence type="ECO:0000256" key="5">
    <source>
        <dbReference type="ARBA" id="ARBA00023027"/>
    </source>
</evidence>
<evidence type="ECO:0000256" key="10">
    <source>
        <dbReference type="PIRSR" id="PIRSR000114-1"/>
    </source>
</evidence>
<evidence type="ECO:0000313" key="17">
    <source>
        <dbReference type="EMBL" id="KKQ28240.1"/>
    </source>
</evidence>
<keyword evidence="6 9" id="KW-0443">Lipid metabolism</keyword>
<dbReference type="Proteomes" id="UP000034849">
    <property type="component" value="Unassembled WGS sequence"/>
</dbReference>
<dbReference type="GO" id="GO:0005829">
    <property type="term" value="C:cytosol"/>
    <property type="evidence" value="ECO:0007669"/>
    <property type="project" value="TreeGrafter"/>
</dbReference>
<feature type="binding site" evidence="11">
    <location>
        <begin position="261"/>
        <end position="262"/>
    </location>
    <ligand>
        <name>substrate</name>
    </ligand>
</feature>
<evidence type="ECO:0000256" key="13">
    <source>
        <dbReference type="RuleBase" id="RU000437"/>
    </source>
</evidence>
<evidence type="ECO:0000259" key="15">
    <source>
        <dbReference type="Pfam" id="PF01210"/>
    </source>
</evidence>
<feature type="binding site" evidence="9">
    <location>
        <position position="142"/>
    </location>
    <ligand>
        <name>sn-glycerol 3-phosphate</name>
        <dbReference type="ChEBI" id="CHEBI:57597"/>
    </ligand>
</feature>
<comment type="catalytic activity">
    <reaction evidence="9 14">
        <text>sn-glycerol 3-phosphate + NADP(+) = dihydroxyacetone phosphate + NADPH + H(+)</text>
        <dbReference type="Rhea" id="RHEA:11096"/>
        <dbReference type="ChEBI" id="CHEBI:15378"/>
        <dbReference type="ChEBI" id="CHEBI:57597"/>
        <dbReference type="ChEBI" id="CHEBI:57642"/>
        <dbReference type="ChEBI" id="CHEBI:57783"/>
        <dbReference type="ChEBI" id="CHEBI:58349"/>
        <dbReference type="EC" id="1.1.1.94"/>
    </reaction>
</comment>
<evidence type="ECO:0000256" key="8">
    <source>
        <dbReference type="ARBA" id="ARBA00023264"/>
    </source>
</evidence>
<dbReference type="HAMAP" id="MF_00394">
    <property type="entry name" value="NAD_Glyc3P_dehydrog"/>
    <property type="match status" value="1"/>
</dbReference>
<dbReference type="PIRSF" id="PIRSF000114">
    <property type="entry name" value="Glycerol-3-P_dh"/>
    <property type="match status" value="1"/>
</dbReference>
<organism evidence="17 18">
    <name type="scientific">Candidatus Magasanikbacteria bacterium GW2011_GWC2_37_14</name>
    <dbReference type="NCBI Taxonomy" id="1619046"/>
    <lineage>
        <taxon>Bacteria</taxon>
        <taxon>Candidatus Magasanikiibacteriota</taxon>
    </lineage>
</organism>
<feature type="binding site" evidence="12">
    <location>
        <position position="146"/>
    </location>
    <ligand>
        <name>NAD(+)</name>
        <dbReference type="ChEBI" id="CHEBI:57540"/>
    </ligand>
</feature>
<dbReference type="PROSITE" id="PS00957">
    <property type="entry name" value="NAD_G3PDH"/>
    <property type="match status" value="1"/>
</dbReference>
<feature type="binding site" evidence="9">
    <location>
        <position position="260"/>
    </location>
    <ligand>
        <name>sn-glycerol 3-phosphate</name>
        <dbReference type="ChEBI" id="CHEBI:57597"/>
    </ligand>
</feature>
<comment type="caution">
    <text evidence="17">The sequence shown here is derived from an EMBL/GenBank/DDBJ whole genome shotgun (WGS) entry which is preliminary data.</text>
</comment>
<dbReference type="GO" id="GO:0005975">
    <property type="term" value="P:carbohydrate metabolic process"/>
    <property type="evidence" value="ECO:0007669"/>
    <property type="project" value="InterPro"/>
</dbReference>
<evidence type="ECO:0000256" key="11">
    <source>
        <dbReference type="PIRSR" id="PIRSR000114-2"/>
    </source>
</evidence>
<dbReference type="InterPro" id="IPR006168">
    <property type="entry name" value="G3P_DH_NAD-dep"/>
</dbReference>
<feature type="binding site" evidence="9">
    <location>
        <position position="261"/>
    </location>
    <ligand>
        <name>NADPH</name>
        <dbReference type="ChEBI" id="CHEBI:57783"/>
    </ligand>
</feature>
<feature type="binding site" evidence="9">
    <location>
        <position position="250"/>
    </location>
    <ligand>
        <name>sn-glycerol 3-phosphate</name>
        <dbReference type="ChEBI" id="CHEBI:57597"/>
    </ligand>
</feature>
<dbReference type="PANTHER" id="PTHR11728:SF1">
    <property type="entry name" value="GLYCEROL-3-PHOSPHATE DEHYDROGENASE [NAD(+)] 2, CHLOROPLASTIC"/>
    <property type="match status" value="1"/>
</dbReference>
<protein>
    <recommendedName>
        <fullName evidence="9">Glycerol-3-phosphate dehydrogenase [NAD(P)+]</fullName>
        <ecNumber evidence="9">1.1.1.94</ecNumber>
    </recommendedName>
    <alternativeName>
        <fullName evidence="9">NAD(P)(+)-dependent glycerol-3-phosphate dehydrogenase</fullName>
    </alternativeName>
    <alternativeName>
        <fullName evidence="9">NAD(P)H-dependent dihydroxyacetone-phosphate reductase</fullName>
    </alternativeName>
</protein>
<evidence type="ECO:0000259" key="16">
    <source>
        <dbReference type="Pfam" id="PF07479"/>
    </source>
</evidence>
<dbReference type="InterPro" id="IPR008927">
    <property type="entry name" value="6-PGluconate_DH-like_C_sf"/>
</dbReference>
<feature type="binding site" evidence="9">
    <location>
        <position position="197"/>
    </location>
    <ligand>
        <name>sn-glycerol 3-phosphate</name>
        <dbReference type="ChEBI" id="CHEBI:57597"/>
    </ligand>
</feature>
<dbReference type="GO" id="GO:0046168">
    <property type="term" value="P:glycerol-3-phosphate catabolic process"/>
    <property type="evidence" value="ECO:0007669"/>
    <property type="project" value="InterPro"/>
</dbReference>
<comment type="caution">
    <text evidence="9">Lacks conserved residue(s) required for the propagation of feature annotation.</text>
</comment>
<evidence type="ECO:0000256" key="12">
    <source>
        <dbReference type="PIRSR" id="PIRSR000114-3"/>
    </source>
</evidence>
<evidence type="ECO:0000256" key="14">
    <source>
        <dbReference type="RuleBase" id="RU000439"/>
    </source>
</evidence>
<sequence>MIKQKIVAVLGAGNMGTAIAQVLAENGHVVQLWNWEGDIEPLEQIKKFHVNKKYLPGVKLSHNIVPCFKIAEAVQDASVIFFVVPSGVMEHTISFASRNIKHNAVLVNLSKGINHHSCALISEMMIKHVTKELKKNIVCISGPAIAKQISEHVFTAMSAASKSHSAIKRVKEVLENKNLRLVETNDLVGVELGGSFKNVYAIAMGIADALNYGLNTKAALVVSAIKEMADLIQALGGKRHTAYQLSGLGDLVGTALCDESRNRLFGEYLGKGLSTKAALKKVGQTVEGVEAVYCLRILATRHKLKMPFAFMVYEAVVGNGQAKELLKNYLATARFDA</sequence>
<evidence type="ECO:0000256" key="7">
    <source>
        <dbReference type="ARBA" id="ARBA00023209"/>
    </source>
</evidence>
<feature type="binding site" evidence="12">
    <location>
        <position position="261"/>
    </location>
    <ligand>
        <name>NAD(+)</name>
        <dbReference type="ChEBI" id="CHEBI:57540"/>
    </ligand>
</feature>
<dbReference type="AlphaFoldDB" id="A0A0G0GPZ2"/>
<feature type="binding site" evidence="12">
    <location>
        <begin position="11"/>
        <end position="16"/>
    </location>
    <ligand>
        <name>NAD(+)</name>
        <dbReference type="ChEBI" id="CHEBI:57540"/>
    </ligand>
</feature>
<feature type="active site" description="Proton acceptor" evidence="9 10">
    <location>
        <position position="197"/>
    </location>
</feature>
<keyword evidence="8 9" id="KW-1208">Phospholipid metabolism</keyword>
<evidence type="ECO:0000256" key="4">
    <source>
        <dbReference type="ARBA" id="ARBA00023002"/>
    </source>
</evidence>
<keyword evidence="2 9" id="KW-0444">Lipid biosynthesis</keyword>
<proteinExistence type="inferred from homology"/>
<dbReference type="GO" id="GO:0006650">
    <property type="term" value="P:glycerophospholipid metabolic process"/>
    <property type="evidence" value="ECO:0007669"/>
    <property type="project" value="UniProtKB-UniRule"/>
</dbReference>